<feature type="domain" description="KRAB" evidence="2">
    <location>
        <begin position="25"/>
        <end position="112"/>
    </location>
</feature>
<accession>A0A452I0Q1</accession>
<evidence type="ECO:0000313" key="4">
    <source>
        <dbReference type="Proteomes" id="UP000291020"/>
    </source>
</evidence>
<dbReference type="PANTHER" id="PTHR23232">
    <property type="entry name" value="KRAB DOMAIN C2H2 ZINC FINGER"/>
    <property type="match status" value="1"/>
</dbReference>
<reference evidence="3" key="2">
    <citation type="submission" date="2025-08" db="UniProtKB">
        <authorList>
            <consortium name="Ensembl"/>
        </authorList>
    </citation>
    <scope>IDENTIFICATION</scope>
</reference>
<dbReference type="PANTHER" id="PTHR23232:SF133">
    <property type="entry name" value="RIKEN CDNA 1700020N01 GENE"/>
    <property type="match status" value="1"/>
</dbReference>
<dbReference type="InterPro" id="IPR050169">
    <property type="entry name" value="Krueppel_C2H2_ZnF"/>
</dbReference>
<protein>
    <recommendedName>
        <fullName evidence="2">KRAB domain-containing protein</fullName>
    </recommendedName>
</protein>
<dbReference type="CDD" id="cd07765">
    <property type="entry name" value="KRAB_A-box"/>
    <property type="match status" value="1"/>
</dbReference>
<sequence length="112" mass="12262">TPAPEPEPAGEGRDPGEGLRPVEPVTFEEVAVYFSKEEWALLDQGQRALYTDVMQENYETVNLLGKDSCSVRCWKLCVFVCVVINSGQTAVGSRGRNQSQRVKRPSSLSTGG</sequence>
<dbReference type="InterPro" id="IPR036051">
    <property type="entry name" value="KRAB_dom_sf"/>
</dbReference>
<dbReference type="InterPro" id="IPR001909">
    <property type="entry name" value="KRAB"/>
</dbReference>
<dbReference type="STRING" id="38772.ENSGAGP00000021077"/>
<dbReference type="AlphaFoldDB" id="A0A452I0Q1"/>
<dbReference type="Proteomes" id="UP000291020">
    <property type="component" value="Unassembled WGS sequence"/>
</dbReference>
<dbReference type="SUPFAM" id="SSF109640">
    <property type="entry name" value="KRAB domain (Kruppel-associated box)"/>
    <property type="match status" value="1"/>
</dbReference>
<reference evidence="4" key="1">
    <citation type="journal article" date="2017" name="PLoS ONE">
        <title>The Agassiz's desert tortoise genome provides a resource for the conservation of a threatened species.</title>
        <authorList>
            <person name="Tollis M."/>
            <person name="DeNardo D.F."/>
            <person name="Cornelius J.A."/>
            <person name="Dolby G.A."/>
            <person name="Edwards T."/>
            <person name="Henen B.T."/>
            <person name="Karl A.E."/>
            <person name="Murphy R.W."/>
            <person name="Kusumi K."/>
        </authorList>
    </citation>
    <scope>NUCLEOTIDE SEQUENCE [LARGE SCALE GENOMIC DNA]</scope>
</reference>
<dbReference type="Pfam" id="PF01352">
    <property type="entry name" value="KRAB"/>
    <property type="match status" value="1"/>
</dbReference>
<reference evidence="3" key="3">
    <citation type="submission" date="2025-09" db="UniProtKB">
        <authorList>
            <consortium name="Ensembl"/>
        </authorList>
    </citation>
    <scope>IDENTIFICATION</scope>
</reference>
<feature type="region of interest" description="Disordered" evidence="1">
    <location>
        <begin position="1"/>
        <end position="21"/>
    </location>
</feature>
<dbReference type="SMART" id="SM00349">
    <property type="entry name" value="KRAB"/>
    <property type="match status" value="1"/>
</dbReference>
<evidence type="ECO:0000256" key="1">
    <source>
        <dbReference type="SAM" id="MobiDB-lite"/>
    </source>
</evidence>
<dbReference type="GO" id="GO:0006355">
    <property type="term" value="P:regulation of DNA-templated transcription"/>
    <property type="evidence" value="ECO:0007669"/>
    <property type="project" value="InterPro"/>
</dbReference>
<dbReference type="Ensembl" id="ENSGAGT00000024005.1">
    <property type="protein sequence ID" value="ENSGAGP00000021077.1"/>
    <property type="gene ID" value="ENSGAGG00000015481.1"/>
</dbReference>
<name>A0A452I0Q1_9SAUR</name>
<dbReference type="PROSITE" id="PS50805">
    <property type="entry name" value="KRAB"/>
    <property type="match status" value="1"/>
</dbReference>
<keyword evidence="4" id="KW-1185">Reference proteome</keyword>
<dbReference type="Gene3D" id="6.10.140.140">
    <property type="match status" value="1"/>
</dbReference>
<evidence type="ECO:0000259" key="2">
    <source>
        <dbReference type="PROSITE" id="PS50805"/>
    </source>
</evidence>
<evidence type="ECO:0000313" key="3">
    <source>
        <dbReference type="Ensembl" id="ENSGAGP00000021077.1"/>
    </source>
</evidence>
<feature type="region of interest" description="Disordered" evidence="1">
    <location>
        <begin position="90"/>
        <end position="112"/>
    </location>
</feature>
<organism evidence="3 4">
    <name type="scientific">Gopherus agassizii</name>
    <name type="common">Agassiz's desert tortoise</name>
    <dbReference type="NCBI Taxonomy" id="38772"/>
    <lineage>
        <taxon>Eukaryota</taxon>
        <taxon>Metazoa</taxon>
        <taxon>Chordata</taxon>
        <taxon>Craniata</taxon>
        <taxon>Vertebrata</taxon>
        <taxon>Euteleostomi</taxon>
        <taxon>Archelosauria</taxon>
        <taxon>Testudinata</taxon>
        <taxon>Testudines</taxon>
        <taxon>Cryptodira</taxon>
        <taxon>Durocryptodira</taxon>
        <taxon>Testudinoidea</taxon>
        <taxon>Testudinidae</taxon>
        <taxon>Gopherus</taxon>
    </lineage>
</organism>
<proteinExistence type="predicted"/>